<evidence type="ECO:0000256" key="3">
    <source>
        <dbReference type="ARBA" id="ARBA00023295"/>
    </source>
</evidence>
<accession>A0ABQ1E8F2</accession>
<dbReference type="Gene3D" id="1.20.1270.70">
    <property type="entry name" value="Designed single chain three-helix bundle"/>
    <property type="match status" value="1"/>
</dbReference>
<dbReference type="Gene3D" id="2.60.120.260">
    <property type="entry name" value="Galactose-binding domain-like"/>
    <property type="match status" value="8"/>
</dbReference>
<dbReference type="Pfam" id="PF02018">
    <property type="entry name" value="CBM_4_9"/>
    <property type="match status" value="5"/>
</dbReference>
<dbReference type="InterPro" id="IPR003305">
    <property type="entry name" value="CenC_carb-bd"/>
</dbReference>
<dbReference type="Proteomes" id="UP000663802">
    <property type="component" value="Unassembled WGS sequence"/>
</dbReference>
<dbReference type="Pfam" id="PF07554">
    <property type="entry name" value="FIVAR"/>
    <property type="match status" value="1"/>
</dbReference>
<feature type="domain" description="GH16" evidence="5">
    <location>
        <begin position="487"/>
        <end position="747"/>
    </location>
</feature>
<keyword evidence="3" id="KW-0326">Glycosidase</keyword>
<comment type="similarity">
    <text evidence="1">Belongs to the glycosyl hydrolase 16 family.</text>
</comment>
<evidence type="ECO:0000256" key="2">
    <source>
        <dbReference type="ARBA" id="ARBA00022801"/>
    </source>
</evidence>
<evidence type="ECO:0000313" key="6">
    <source>
        <dbReference type="EMBL" id="GFZ31070.1"/>
    </source>
</evidence>
<dbReference type="PANTHER" id="PTHR10963:SF55">
    <property type="entry name" value="GLYCOSIDE HYDROLASE FAMILY 16 PROTEIN"/>
    <property type="match status" value="1"/>
</dbReference>
<keyword evidence="7" id="KW-1185">Reference proteome</keyword>
<protein>
    <submittedName>
        <fullName evidence="6">Uncharacterized protein</fullName>
    </submittedName>
</protein>
<evidence type="ECO:0000259" key="5">
    <source>
        <dbReference type="PROSITE" id="PS51762"/>
    </source>
</evidence>
<dbReference type="InterPro" id="IPR000757">
    <property type="entry name" value="Beta-glucanase-like"/>
</dbReference>
<keyword evidence="2" id="KW-0378">Hydrolase</keyword>
<dbReference type="InterPro" id="IPR013320">
    <property type="entry name" value="ConA-like_dom_sf"/>
</dbReference>
<dbReference type="Pfam" id="PF22633">
    <property type="entry name" value="F5_F8_type_C_2"/>
    <property type="match status" value="2"/>
</dbReference>
<gene>
    <name evidence="6" type="ORF">CSC2_15960</name>
</gene>
<dbReference type="InterPro" id="IPR000421">
    <property type="entry name" value="FA58C"/>
</dbReference>
<feature type="domain" description="F5/8 type C" evidence="4">
    <location>
        <begin position="1493"/>
        <end position="1637"/>
    </location>
</feature>
<comment type="caution">
    <text evidence="6">The sequence shown here is derived from an EMBL/GenBank/DDBJ whole genome shotgun (WGS) entry which is preliminary data.</text>
</comment>
<name>A0ABQ1E8F2_9CLOT</name>
<dbReference type="InterPro" id="IPR050546">
    <property type="entry name" value="Glycosyl_Hydrlase_16"/>
</dbReference>
<dbReference type="Gene3D" id="2.60.120.200">
    <property type="match status" value="1"/>
</dbReference>
<evidence type="ECO:0000259" key="4">
    <source>
        <dbReference type="PROSITE" id="PS50022"/>
    </source>
</evidence>
<evidence type="ECO:0000256" key="1">
    <source>
        <dbReference type="ARBA" id="ARBA00006865"/>
    </source>
</evidence>
<dbReference type="Pfam" id="PF00722">
    <property type="entry name" value="Glyco_hydro_16"/>
    <property type="match status" value="1"/>
</dbReference>
<sequence length="1843" mass="201479">MSKFMSSKGKKSRNRVKRGVGIFMAGLFVLGEVGLSPALVALANTTSTTTNAITSKVTAALAAAVGSELALNDQFALKNGDFSNGMTKWSDFVQGRYDGWDKVTGASVQNGELKYTVSSIGNNPWDVMLMQNDFKMYAGQTYVVSLDIRSTAARNVEIVVDDANGTRYISKNEAITATKKTLSYELPVTADITTSFKVLLGKVDGNGTLAAHDVYVDNVRVEVKGARDKAFLLKNGYFTDGTNNWTEFVQGRSTGADTETKYVVENGGMKFHVANVGSVAGDVSLSQGNLSLVNGKTYTVYFNGRSTIPRNIQVVAANSTNTRYLDKTLKLDSYVQTYSFDFTMGKDDVAALKFLLGKVDATAIGVHDVFIDNVRFELKGAKDAAGEAADATDNIHLPSGPVLSPDADKNELGQDIKITFADNLAWRNAITELTIDGNTIASSNYTKGVGYILIKASQFTQLKDYAIAVRANGYEKTDVAQSIQAKSDWSLVWDDEFDGSGTNVDTNGVNLDKWAYQNGTGAEFGLDGWGNNEKQYYQKENIKEQNGSLVIEAKPEAKNGKTYTSGRLWTSPTFNQRYGKFEARMKLPKGQGFWPAFWMMPKDNEYGTWASSGEIDIMEARGRELNKVDGTIHYGKPFPNDKATGASYNFPTGQDITGFHTYSVEWEPGEIRWYVDGILYQTTDNWFSQSEGQPDKNSYPAPFDKPFYIILNLAVGGNYDGGKEPASSDFPAKMEVDYVRAYNLTGRGYKQPVEPVLAKDTLPSNAKQPIDGNYVHDINFNQPITEVTTGSLNTENWNFVHVPDAGGAGSVAIDTINNTRFAKVNIANAGTQNYALQLIQNISLAKGRYYKLTFDAKAAASRNMSIKFGGGADKGWGVYSDNFDVPLKTSLQSYEYRFQMQSATDIAARMEFNMGTNNSAVWIGNVKVQEVDALYDSNAAKTPLDDGNHVYNGSFKLGTMQRMAFWNFNTASATATASVNPDTTELGVVISNGGTTREAVQLVQKGINLLQNDTYQLTFDARAAAARDMEVKFLSKNGATVYTANTLNLTTTNAKQTITFTMPAGVTDTEGQLVFNLGGKNINVYLDNISLIRTTNNNVDYSVIDLFPLKNGDFSLGLNKWEQFLQGGAATYDGSNGEAKISVSNLGGEAWNVMLNQSNLKLFKGYDYILSFDARSSVNRDIQATLENASYTRRLDTGAIAVTPTSKHFEYNFRVSADDTVALKFLLGKTPQGAVGDVFIDNVVLQIKNPPVKKPPMLVADSTTNNVGQPIDIAIGQDSSWGSAVTAVKVNGTTLAKSSYTLTAGKLSIVPGVFTTEGSYTVTVEATGYDKTTVTQTVYSADGNMVLNGNMALGNTNWEFWNNAPDWSSYSIANGVANIKINYHGAKDNEWKVPFSWSTQFSQKNIQLSANKTYELSFKAWSTVNRPIIVELTNYQGSPKLNFNITSDQNAVYKYTIKPTQDTTMNLTYLLGYIEDGTNVTPTGEHNIYIDDVSIKDVNSTQNPAPTTNLALNKKGNASTNVQPVQNAFDGNAGTRWESESSNTQWISVDLGGLYKLDRVDLNWEGAYGKTYKIQGSTVANPTTDSDWTDLYTEVNGKAGVVSSKLSGQQVRHVRIYGLERGTIWGYSLWEFEVYGTAVSSTSADKTALNSKITEAQGKVQADYTAASWSTLQNALTNAITIKNKVDATQAEVDNAVTTLTAAINGLIKATVATENIALNKTATASSGTTSFAFDGDKGTRWESAFNDTQWIEVNLGDLCTLDKVVLNWEAAYGKQYKIQVATVANPTEADWKDAYTENNSDGNIDEIQMNKVQARHVRMYGTLRGLPPYGFSLWEFEVYGTK</sequence>
<dbReference type="EMBL" id="BMBA01000001">
    <property type="protein sequence ID" value="GFZ31070.1"/>
    <property type="molecule type" value="Genomic_DNA"/>
</dbReference>
<proteinExistence type="inferred from homology"/>
<dbReference type="InterPro" id="IPR008979">
    <property type="entry name" value="Galactose-bd-like_sf"/>
</dbReference>
<feature type="domain" description="F5/8 type C" evidence="4">
    <location>
        <begin position="1700"/>
        <end position="1842"/>
    </location>
</feature>
<dbReference type="SUPFAM" id="SSF49785">
    <property type="entry name" value="Galactose-binding domain-like"/>
    <property type="match status" value="8"/>
</dbReference>
<dbReference type="InterPro" id="IPR011432">
    <property type="entry name" value="Shr-like_HID"/>
</dbReference>
<dbReference type="PROSITE" id="PS51762">
    <property type="entry name" value="GH16_2"/>
    <property type="match status" value="1"/>
</dbReference>
<evidence type="ECO:0000313" key="7">
    <source>
        <dbReference type="Proteomes" id="UP000663802"/>
    </source>
</evidence>
<organism evidence="6 7">
    <name type="scientific">Clostridium zeae</name>
    <dbReference type="NCBI Taxonomy" id="2759022"/>
    <lineage>
        <taxon>Bacteria</taxon>
        <taxon>Bacillati</taxon>
        <taxon>Bacillota</taxon>
        <taxon>Clostridia</taxon>
        <taxon>Eubacteriales</taxon>
        <taxon>Clostridiaceae</taxon>
        <taxon>Clostridium</taxon>
    </lineage>
</organism>
<dbReference type="PROSITE" id="PS50022">
    <property type="entry name" value="FA58C_3"/>
    <property type="match status" value="2"/>
</dbReference>
<dbReference type="CDD" id="cd08023">
    <property type="entry name" value="GH16_laminarinase_like"/>
    <property type="match status" value="1"/>
</dbReference>
<dbReference type="RefSeq" id="WP_206869173.1">
    <property type="nucleotide sequence ID" value="NZ_BMBA01000001.1"/>
</dbReference>
<reference evidence="6 7" key="1">
    <citation type="journal article" date="2021" name="Int. J. Syst. Evol. Microbiol.">
        <title>Clostridium zeae sp. nov., isolated from corn silage.</title>
        <authorList>
            <person name="Kobayashi H."/>
            <person name="Tanizawa Y."/>
            <person name="Yagura M."/>
            <person name="Sakamoto M."/>
            <person name="Ohkuma M."/>
            <person name="Tohno M."/>
        </authorList>
    </citation>
    <scope>NUCLEOTIDE SEQUENCE [LARGE SCALE GENOMIC DNA]</scope>
    <source>
        <strain evidence="6 7">CSC2</strain>
    </source>
</reference>
<dbReference type="Pfam" id="PF07550">
    <property type="entry name" value="Shr-like_HID"/>
    <property type="match status" value="2"/>
</dbReference>
<dbReference type="PANTHER" id="PTHR10963">
    <property type="entry name" value="GLYCOSYL HYDROLASE-RELATED"/>
    <property type="match status" value="1"/>
</dbReference>
<dbReference type="SUPFAM" id="SSF49899">
    <property type="entry name" value="Concanavalin A-like lectins/glucanases"/>
    <property type="match status" value="1"/>
</dbReference>